<comment type="caution">
    <text evidence="1">The sequence shown here is derived from an EMBL/GenBank/DDBJ whole genome shotgun (WGS) entry which is preliminary data.</text>
</comment>
<protein>
    <submittedName>
        <fullName evidence="1">Nucleotide pyrophosphatase/phosphodiesterase family protein</fullName>
    </submittedName>
</protein>
<dbReference type="Pfam" id="PF01663">
    <property type="entry name" value="Phosphodiest"/>
    <property type="match status" value="1"/>
</dbReference>
<dbReference type="PANTHER" id="PTHR10151:SF120">
    <property type="entry name" value="BIS(5'-ADENOSYL)-TRIPHOSPHATASE"/>
    <property type="match status" value="1"/>
</dbReference>
<dbReference type="Gene3D" id="3.40.720.10">
    <property type="entry name" value="Alkaline Phosphatase, subunit A"/>
    <property type="match status" value="1"/>
</dbReference>
<reference evidence="1 2" key="1">
    <citation type="submission" date="2024-02" db="EMBL/GenBank/DDBJ databases">
        <title>Bifidobacterium honeyensis sp. nov., isolated from the comb honey.</title>
        <authorList>
            <person name="Liu W."/>
            <person name="Li Y."/>
        </authorList>
    </citation>
    <scope>NUCLEOTIDE SEQUENCE [LARGE SCALE GENOMIC DNA]</scope>
    <source>
        <strain evidence="1 2">IMAU50988</strain>
    </source>
</reference>
<evidence type="ECO:0000313" key="2">
    <source>
        <dbReference type="Proteomes" id="UP001373159"/>
    </source>
</evidence>
<keyword evidence="2" id="KW-1185">Reference proteome</keyword>
<organism evidence="1 2">
    <name type="scientific">Bifidobacterium favimelis</name>
    <dbReference type="NCBI Taxonomy" id="3122979"/>
    <lineage>
        <taxon>Bacteria</taxon>
        <taxon>Bacillati</taxon>
        <taxon>Actinomycetota</taxon>
        <taxon>Actinomycetes</taxon>
        <taxon>Bifidobacteriales</taxon>
        <taxon>Bifidobacteriaceae</taxon>
        <taxon>Bifidobacterium</taxon>
    </lineage>
</organism>
<dbReference type="PANTHER" id="PTHR10151">
    <property type="entry name" value="ECTONUCLEOTIDE PYROPHOSPHATASE/PHOSPHODIESTERASE"/>
    <property type="match status" value="1"/>
</dbReference>
<evidence type="ECO:0000313" key="1">
    <source>
        <dbReference type="EMBL" id="MEK0306761.1"/>
    </source>
</evidence>
<name>A0ABU8ZNE0_9BIFI</name>
<gene>
    <name evidence="1" type="ORF">V8P97_04700</name>
</gene>
<dbReference type="EMBL" id="JBANBB010000001">
    <property type="protein sequence ID" value="MEK0306761.1"/>
    <property type="molecule type" value="Genomic_DNA"/>
</dbReference>
<sequence>MRGMSLDLPSMDDLLKPSEPIAYGDRKLQGQEGGARHLSSLLPALSSALGSPVRTAVHPDPRSLQEALHLPDAGSVLVVLADGLGFWNLAGRLGHAPYLRSLMNEGVNAVPISTCLPSTTAVAMGVFGTGTCPGLTGLTGYTQLNPEKDEICQQIQFRNAIEPTRLQTQPTIFETLVSRGVRVTSVGEPKFKDSALTRACLRGSEYKAGRDLRQRVMTAAQSSREPGLTYLYLPEVDKVGHHLGWTGDAWVAALEEVDAGLSLLRRNLPKGTLVVITADHGMVQALPEERIDIRQRPDLMDGVRLVGGEPRAVMLYAQDGVDPEDMAGRWRQGLEDRAVIMTKGEAVAAGVFGSVDERVLPMIGDVLVAACGQVTLVDSGTQKDAATRLPGVHGSRTILETRIPCLIDLV</sequence>
<proteinExistence type="predicted"/>
<dbReference type="SUPFAM" id="SSF53649">
    <property type="entry name" value="Alkaline phosphatase-like"/>
    <property type="match status" value="1"/>
</dbReference>
<dbReference type="Proteomes" id="UP001373159">
    <property type="component" value="Unassembled WGS sequence"/>
</dbReference>
<dbReference type="InterPro" id="IPR002591">
    <property type="entry name" value="Phosphodiest/P_Trfase"/>
</dbReference>
<accession>A0ABU8ZNE0</accession>
<dbReference type="InterPro" id="IPR017850">
    <property type="entry name" value="Alkaline_phosphatase_core_sf"/>
</dbReference>